<feature type="compositionally biased region" description="Polar residues" evidence="1">
    <location>
        <begin position="189"/>
        <end position="203"/>
    </location>
</feature>
<protein>
    <submittedName>
        <fullName evidence="2">Uncharacterized protein</fullName>
    </submittedName>
</protein>
<feature type="compositionally biased region" description="Basic and acidic residues" evidence="1">
    <location>
        <begin position="224"/>
        <end position="233"/>
    </location>
</feature>
<dbReference type="RefSeq" id="WP_143026385.1">
    <property type="nucleotide sequence ID" value="NZ_FNKP01000002.1"/>
</dbReference>
<name>A0A1H1IY93_9BURK</name>
<dbReference type="AlphaFoldDB" id="A0A1H1IY93"/>
<evidence type="ECO:0000313" key="3">
    <source>
        <dbReference type="Proteomes" id="UP000183487"/>
    </source>
</evidence>
<feature type="compositionally biased region" description="Polar residues" evidence="1">
    <location>
        <begin position="157"/>
        <end position="179"/>
    </location>
</feature>
<evidence type="ECO:0000313" key="2">
    <source>
        <dbReference type="EMBL" id="SDR42662.1"/>
    </source>
</evidence>
<feature type="region of interest" description="Disordered" evidence="1">
    <location>
        <begin position="153"/>
        <end position="249"/>
    </location>
</feature>
<dbReference type="Proteomes" id="UP000183487">
    <property type="component" value="Unassembled WGS sequence"/>
</dbReference>
<evidence type="ECO:0000256" key="1">
    <source>
        <dbReference type="SAM" id="MobiDB-lite"/>
    </source>
</evidence>
<accession>A0A1H1IY93</accession>
<organism evidence="2 3">
    <name type="scientific">Paraburkholderia fungorum</name>
    <dbReference type="NCBI Taxonomy" id="134537"/>
    <lineage>
        <taxon>Bacteria</taxon>
        <taxon>Pseudomonadati</taxon>
        <taxon>Pseudomonadota</taxon>
        <taxon>Betaproteobacteria</taxon>
        <taxon>Burkholderiales</taxon>
        <taxon>Burkholderiaceae</taxon>
        <taxon>Paraburkholderia</taxon>
    </lineage>
</organism>
<proteinExistence type="predicted"/>
<keyword evidence="3" id="KW-1185">Reference proteome</keyword>
<reference evidence="3" key="1">
    <citation type="submission" date="2016-10" db="EMBL/GenBank/DDBJ databases">
        <authorList>
            <person name="Varghese N."/>
        </authorList>
    </citation>
    <scope>NUCLEOTIDE SEQUENCE [LARGE SCALE GENOMIC DNA]</scope>
    <source>
        <strain evidence="3">GAS106B</strain>
    </source>
</reference>
<sequence>MNHAEQHYLAGAMCANAGMASTAIAPLYKPRKTPRKIPGLAQSEKRGFIVSDRALVGGNLCARDMLGDLRYWLEPDEQGHCRATKQINGHFWVARSRQFWVKQLGYSEQEVKTGIKALVASGAVVKESHEFGNWDTYHYRLCFDVAGYKLRGGQKGVASNPTSPSAKQPNPVASNQGGVASNLDPVASNLATSGSTQGSTQDVKTLGAASLTPKPVPHTLGQGEAKESKDPDPKTTPNPTPGKSPWNKLGKLSADYVDQLEAVWKKGTNSHIALDDAKRGKLRNFGDKLLRADLDPLKALAALLKDSAWHNYAKRLDGTYKPYPDVMIIGTNRHINVLINLILAKRAELAANPAPQQAPGPTAISVHTPAPTKPVHVPETDLAKQHAVMAMLKSAALKTK</sequence>
<dbReference type="EMBL" id="FNKP01000002">
    <property type="protein sequence ID" value="SDR42662.1"/>
    <property type="molecule type" value="Genomic_DNA"/>
</dbReference>
<gene>
    <name evidence="2" type="ORF">SAMN05443245_5872</name>
</gene>